<sequence>MTQPLILPVGRYTGEFHPEVGAPVAYYSLGIGRLLVTMEDPAAFAVWAAAHPPTDAPARPWTRSALVESATAVGVTDPERIVEGFLEDGLLVEVSPDDPDLEGFARAHRVLPLMVSLGNSPEDPLSYGIGLFGMEPVIRVPTLVHDVWQWSSVGASLWEVCEVFAEAGARVDFVDEREHDPRHVLREFLAALPMLLATNAACLDEARGL</sequence>
<dbReference type="RefSeq" id="WP_117229908.1">
    <property type="nucleotide sequence ID" value="NZ_CP061725.1"/>
</dbReference>
<accession>A0A372FV63</accession>
<proteinExistence type="predicted"/>
<evidence type="ECO:0000313" key="2">
    <source>
        <dbReference type="Proteomes" id="UP000262621"/>
    </source>
</evidence>
<protein>
    <submittedName>
        <fullName evidence="1">Uncharacterized protein</fullName>
    </submittedName>
</protein>
<keyword evidence="2" id="KW-1185">Reference proteome</keyword>
<organism evidence="1 2">
    <name type="scientific">Micromonospora craniellae</name>
    <dbReference type="NCBI Taxonomy" id="2294034"/>
    <lineage>
        <taxon>Bacteria</taxon>
        <taxon>Bacillati</taxon>
        <taxon>Actinomycetota</taxon>
        <taxon>Actinomycetes</taxon>
        <taxon>Micromonosporales</taxon>
        <taxon>Micromonosporaceae</taxon>
        <taxon>Micromonospora</taxon>
    </lineage>
</organism>
<comment type="caution">
    <text evidence="1">The sequence shown here is derived from an EMBL/GenBank/DDBJ whole genome shotgun (WGS) entry which is preliminary data.</text>
</comment>
<gene>
    <name evidence="1" type="ORF">D0Q02_21915</name>
</gene>
<name>A0A372FV63_9ACTN</name>
<dbReference type="OrthoDB" id="5191117at2"/>
<reference evidence="1 2" key="1">
    <citation type="submission" date="2018-08" db="EMBL/GenBank/DDBJ databases">
        <title>Verrucosispora craniellae sp. nov., isolated from a marine sponge in the South China Sea.</title>
        <authorList>
            <person name="Li L."/>
            <person name="Lin H.W."/>
        </authorList>
    </citation>
    <scope>NUCLEOTIDE SEQUENCE [LARGE SCALE GENOMIC DNA]</scope>
    <source>
        <strain evidence="1 2">LHW63014</strain>
    </source>
</reference>
<dbReference type="AlphaFoldDB" id="A0A372FV63"/>
<dbReference type="EMBL" id="QVFU01000029">
    <property type="protein sequence ID" value="RFS44456.1"/>
    <property type="molecule type" value="Genomic_DNA"/>
</dbReference>
<dbReference type="Proteomes" id="UP000262621">
    <property type="component" value="Unassembled WGS sequence"/>
</dbReference>
<evidence type="ECO:0000313" key="1">
    <source>
        <dbReference type="EMBL" id="RFS44456.1"/>
    </source>
</evidence>